<dbReference type="NCBIfam" id="NF006767">
    <property type="entry name" value="PRK09289.1"/>
    <property type="match status" value="1"/>
</dbReference>
<proteinExistence type="predicted"/>
<evidence type="ECO:0000259" key="12">
    <source>
        <dbReference type="PROSITE" id="PS51177"/>
    </source>
</evidence>
<dbReference type="eggNOG" id="COG0307">
    <property type="taxonomic scope" value="Bacteria"/>
</dbReference>
<dbReference type="InterPro" id="IPR023366">
    <property type="entry name" value="ATP_synth_asu-like_sf"/>
</dbReference>
<feature type="domain" description="Lumazine-binding" evidence="12">
    <location>
        <begin position="99"/>
        <end position="195"/>
    </location>
</feature>
<dbReference type="KEGG" id="mas:Mahau_1520"/>
<evidence type="ECO:0000256" key="11">
    <source>
        <dbReference type="PROSITE-ProRule" id="PRU00524"/>
    </source>
</evidence>
<dbReference type="CDD" id="cd00402">
    <property type="entry name" value="Riboflavin_synthase_like"/>
    <property type="match status" value="1"/>
</dbReference>
<name>F3ZYG8_MAHA5</name>
<feature type="repeat" description="Lumazine-binding" evidence="11">
    <location>
        <begin position="3"/>
        <end position="98"/>
    </location>
</feature>
<dbReference type="Gene3D" id="2.40.30.20">
    <property type="match status" value="2"/>
</dbReference>
<evidence type="ECO:0000313" key="13">
    <source>
        <dbReference type="EMBL" id="AEE96710.1"/>
    </source>
</evidence>
<dbReference type="Proteomes" id="UP000008457">
    <property type="component" value="Chromosome"/>
</dbReference>
<evidence type="ECO:0000256" key="6">
    <source>
        <dbReference type="ARBA" id="ARBA00013950"/>
    </source>
</evidence>
<evidence type="ECO:0000256" key="10">
    <source>
        <dbReference type="NCBIfam" id="TIGR00187"/>
    </source>
</evidence>
<protein>
    <recommendedName>
        <fullName evidence="6 10">Riboflavin synthase</fullName>
        <ecNumber evidence="5 10">2.5.1.9</ecNumber>
    </recommendedName>
</protein>
<dbReference type="FunFam" id="2.40.30.20:FF:000003">
    <property type="entry name" value="Riboflavin synthase, alpha subunit"/>
    <property type="match status" value="1"/>
</dbReference>
<dbReference type="SUPFAM" id="SSF63380">
    <property type="entry name" value="Riboflavin synthase domain-like"/>
    <property type="match status" value="2"/>
</dbReference>
<dbReference type="STRING" id="697281.Mahau_1520"/>
<dbReference type="RefSeq" id="WP_013781139.1">
    <property type="nucleotide sequence ID" value="NC_015520.1"/>
</dbReference>
<keyword evidence="14" id="KW-1185">Reference proteome</keyword>
<comment type="catalytic activity">
    <reaction evidence="1">
        <text>2 6,7-dimethyl-8-(1-D-ribityl)lumazine + H(+) = 5-amino-6-(D-ribitylamino)uracil + riboflavin</text>
        <dbReference type="Rhea" id="RHEA:20772"/>
        <dbReference type="ChEBI" id="CHEBI:15378"/>
        <dbReference type="ChEBI" id="CHEBI:15934"/>
        <dbReference type="ChEBI" id="CHEBI:57986"/>
        <dbReference type="ChEBI" id="CHEBI:58201"/>
        <dbReference type="EC" id="2.5.1.9"/>
    </reaction>
</comment>
<dbReference type="InterPro" id="IPR026017">
    <property type="entry name" value="Lumazine-bd_dom"/>
</dbReference>
<evidence type="ECO:0000256" key="9">
    <source>
        <dbReference type="ARBA" id="ARBA00022737"/>
    </source>
</evidence>
<dbReference type="GO" id="GO:0004746">
    <property type="term" value="F:riboflavin synthase activity"/>
    <property type="evidence" value="ECO:0007669"/>
    <property type="project" value="UniProtKB-UniRule"/>
</dbReference>
<dbReference type="HOGENOM" id="CLU_034388_2_0_9"/>
<dbReference type="AlphaFoldDB" id="F3ZYG8"/>
<dbReference type="FunFam" id="2.40.30.20:FF:000004">
    <property type="entry name" value="Riboflavin synthase, alpha subunit"/>
    <property type="match status" value="1"/>
</dbReference>
<keyword evidence="8 13" id="KW-0808">Transferase</keyword>
<dbReference type="PANTHER" id="PTHR21098">
    <property type="entry name" value="RIBOFLAVIN SYNTHASE ALPHA CHAIN"/>
    <property type="match status" value="1"/>
</dbReference>
<dbReference type="PROSITE" id="PS51177">
    <property type="entry name" value="LUMAZINE_BIND"/>
    <property type="match status" value="2"/>
</dbReference>
<evidence type="ECO:0000256" key="2">
    <source>
        <dbReference type="ARBA" id="ARBA00002803"/>
    </source>
</evidence>
<organism evidence="13 14">
    <name type="scientific">Mahella australiensis (strain DSM 15567 / CIP 107919 / 50-1 BON)</name>
    <dbReference type="NCBI Taxonomy" id="697281"/>
    <lineage>
        <taxon>Bacteria</taxon>
        <taxon>Bacillati</taxon>
        <taxon>Bacillota</taxon>
        <taxon>Clostridia</taxon>
        <taxon>Thermoanaerobacterales</taxon>
        <taxon>Thermoanaerobacterales Family IV. Incertae Sedis</taxon>
        <taxon>Mahella</taxon>
    </lineage>
</organism>
<dbReference type="Pfam" id="PF00677">
    <property type="entry name" value="Lum_binding"/>
    <property type="match status" value="2"/>
</dbReference>
<comment type="subunit">
    <text evidence="4">Homotrimer.</text>
</comment>
<dbReference type="GO" id="GO:0009231">
    <property type="term" value="P:riboflavin biosynthetic process"/>
    <property type="evidence" value="ECO:0007669"/>
    <property type="project" value="UniProtKB-KW"/>
</dbReference>
<dbReference type="PANTHER" id="PTHR21098:SF12">
    <property type="entry name" value="RIBOFLAVIN SYNTHASE"/>
    <property type="match status" value="1"/>
</dbReference>
<keyword evidence="9" id="KW-0677">Repeat</keyword>
<dbReference type="NCBIfam" id="TIGR00187">
    <property type="entry name" value="ribE"/>
    <property type="match status" value="1"/>
</dbReference>
<dbReference type="PIRSF" id="PIRSF000498">
    <property type="entry name" value="Riboflavin_syn_A"/>
    <property type="match status" value="1"/>
</dbReference>
<dbReference type="NCBIfam" id="NF009566">
    <property type="entry name" value="PRK13020.1"/>
    <property type="match status" value="1"/>
</dbReference>
<dbReference type="EMBL" id="CP002360">
    <property type="protein sequence ID" value="AEE96710.1"/>
    <property type="molecule type" value="Genomic_DNA"/>
</dbReference>
<feature type="domain" description="Lumazine-binding" evidence="12">
    <location>
        <begin position="3"/>
        <end position="98"/>
    </location>
</feature>
<evidence type="ECO:0000256" key="5">
    <source>
        <dbReference type="ARBA" id="ARBA00012827"/>
    </source>
</evidence>
<dbReference type="InterPro" id="IPR017938">
    <property type="entry name" value="Riboflavin_synthase-like_b-brl"/>
</dbReference>
<evidence type="ECO:0000256" key="3">
    <source>
        <dbReference type="ARBA" id="ARBA00004887"/>
    </source>
</evidence>
<evidence type="ECO:0000256" key="4">
    <source>
        <dbReference type="ARBA" id="ARBA00011233"/>
    </source>
</evidence>
<reference evidence="13 14" key="2">
    <citation type="journal article" date="2011" name="Stand. Genomic Sci.">
        <title>Complete genome sequence of Mahella australiensis type strain (50-1 BON).</title>
        <authorList>
            <person name="Sikorski J."/>
            <person name="Teshima H."/>
            <person name="Nolan M."/>
            <person name="Lucas S."/>
            <person name="Hammon N."/>
            <person name="Deshpande S."/>
            <person name="Cheng J.F."/>
            <person name="Pitluck S."/>
            <person name="Liolios K."/>
            <person name="Pagani I."/>
            <person name="Ivanova N."/>
            <person name="Huntemann M."/>
            <person name="Mavromatis K."/>
            <person name="Ovchinikova G."/>
            <person name="Pati A."/>
            <person name="Tapia R."/>
            <person name="Han C."/>
            <person name="Goodwin L."/>
            <person name="Chen A."/>
            <person name="Palaniappan K."/>
            <person name="Land M."/>
            <person name="Hauser L."/>
            <person name="Ngatchou-Djao O.D."/>
            <person name="Rohde M."/>
            <person name="Pukall R."/>
            <person name="Spring S."/>
            <person name="Abt B."/>
            <person name="Goker M."/>
            <person name="Detter J.C."/>
            <person name="Woyke T."/>
            <person name="Bristow J."/>
            <person name="Markowitz V."/>
            <person name="Hugenholtz P."/>
            <person name="Eisen J.A."/>
            <person name="Kyrpides N.C."/>
            <person name="Klenk H.P."/>
            <person name="Lapidus A."/>
        </authorList>
    </citation>
    <scope>NUCLEOTIDE SEQUENCE [LARGE SCALE GENOMIC DNA]</scope>
    <source>
        <strain evidence="14">DSM 15567 / CIP 107919 / 50-1 BON</strain>
    </source>
</reference>
<comment type="pathway">
    <text evidence="3">Cofactor biosynthesis; riboflavin biosynthesis; riboflavin from 2-hydroxy-3-oxobutyl phosphate and 5-amino-6-(D-ribitylamino)uracil: step 2/2.</text>
</comment>
<evidence type="ECO:0000256" key="8">
    <source>
        <dbReference type="ARBA" id="ARBA00022679"/>
    </source>
</evidence>
<evidence type="ECO:0000313" key="14">
    <source>
        <dbReference type="Proteomes" id="UP000008457"/>
    </source>
</evidence>
<dbReference type="InterPro" id="IPR001783">
    <property type="entry name" value="Lumazine-bd"/>
</dbReference>
<reference evidence="14" key="1">
    <citation type="submission" date="2010-11" db="EMBL/GenBank/DDBJ databases">
        <title>The complete genome of Mahella australiensis DSM 15567.</title>
        <authorList>
            <consortium name="US DOE Joint Genome Institute (JGI-PGF)"/>
            <person name="Lucas S."/>
            <person name="Copeland A."/>
            <person name="Lapidus A."/>
            <person name="Bruce D."/>
            <person name="Goodwin L."/>
            <person name="Pitluck S."/>
            <person name="Kyrpides N."/>
            <person name="Mavromatis K."/>
            <person name="Pagani I."/>
            <person name="Ivanova N."/>
            <person name="Teshima H."/>
            <person name="Brettin T."/>
            <person name="Detter J.C."/>
            <person name="Han C."/>
            <person name="Tapia R."/>
            <person name="Land M."/>
            <person name="Hauser L."/>
            <person name="Markowitz V."/>
            <person name="Cheng J.-F."/>
            <person name="Hugenholtz P."/>
            <person name="Woyke T."/>
            <person name="Wu D."/>
            <person name="Spring S."/>
            <person name="Pukall R."/>
            <person name="Steenblock K."/>
            <person name="Schneider S."/>
            <person name="Klenk H.-P."/>
            <person name="Eisen J.A."/>
        </authorList>
    </citation>
    <scope>NUCLEOTIDE SEQUENCE [LARGE SCALE GENOMIC DNA]</scope>
    <source>
        <strain evidence="14">DSM 15567 / CIP 107919 / 50-1 BON</strain>
    </source>
</reference>
<comment type="function">
    <text evidence="2">Catalyzes the dismutation of two molecules of 6,7-dimethyl-8-ribityllumazine, resulting in the formation of riboflavin and 5-amino-6-(D-ribitylamino)uracil.</text>
</comment>
<evidence type="ECO:0000256" key="1">
    <source>
        <dbReference type="ARBA" id="ARBA00000968"/>
    </source>
</evidence>
<gene>
    <name evidence="13" type="ordered locus">Mahau_1520</name>
</gene>
<feature type="repeat" description="Lumazine-binding" evidence="11">
    <location>
        <begin position="99"/>
        <end position="195"/>
    </location>
</feature>
<keyword evidence="7" id="KW-0686">Riboflavin biosynthesis</keyword>
<accession>F3ZYG8</accession>
<sequence length="219" mass="23897">MLLFTGIIQEIGSVRHITHGAQSVRLAVEAPKLISRLNIGDSICTNGTCLTVTDKEGHVFWADATPETVRRTTLFELKPGDPVNLEPSLTLQDFLGGHIVSGHVDGIGIIKQLRHEENALWLDITVGPDLLLYIVEKGSVAVDGVSLTVADVPDDRFSVSIIPHTAAQTTLKVKKAGDRVNIECDMIGRYVAKFLLGMKMPEAKSRGIDENFLRDNGFI</sequence>
<dbReference type="EC" id="2.5.1.9" evidence="5 10"/>
<evidence type="ECO:0000256" key="7">
    <source>
        <dbReference type="ARBA" id="ARBA00022619"/>
    </source>
</evidence>